<keyword evidence="1" id="KW-1133">Transmembrane helix</keyword>
<dbReference type="Pfam" id="PF02405">
    <property type="entry name" value="MlaE"/>
    <property type="match status" value="1"/>
</dbReference>
<keyword evidence="1" id="KW-1003">Cell membrane</keyword>
<sequence length="375" mass="40081">MTDPQAQLESPADALPRLRLSGEWTLHRLDQARRALAGLPRRLEVGEVEASGVAALDSAGALLWLERLPPADAAEPLAHFVGLSHESETLLRLVAGQGQPAEVPVQPENGLRELLGRTGAALEAQWRQSIALLGFVGLSLGTLGQILIGRRRLRLTATAFHMEQTGLDAVPIVALLSFLIGSVVAFLGATVLRDFGAQLFTVELVSVSFLREFGPLLTAILLAGRSGSAFTAQIGSMKSREEVDAIRSLGMDPVELLVVPRLLALLVMLPLLSFVATLAGILGGALVGSLALDISPVMFVTRLQEMTDIRHLWVGLVKAPVFAFLIAVVGCLEGFKVEGSAESVGRHTTSSVVQSIFLVILFDAMFAIFFMELDL</sequence>
<proteinExistence type="inferred from homology"/>
<feature type="transmembrane region" description="Helical" evidence="1">
    <location>
        <begin position="312"/>
        <end position="332"/>
    </location>
</feature>
<reference evidence="2" key="1">
    <citation type="submission" date="2022-04" db="EMBL/GenBank/DDBJ databases">
        <title>Lysobacter sp. CAU 1642 isolated from sea sand.</title>
        <authorList>
            <person name="Kim W."/>
        </authorList>
    </citation>
    <scope>NUCLEOTIDE SEQUENCE</scope>
    <source>
        <strain evidence="2">CAU 1642</strain>
    </source>
</reference>
<keyword evidence="3" id="KW-1185">Reference proteome</keyword>
<dbReference type="NCBIfam" id="TIGR00056">
    <property type="entry name" value="MlaE family lipid ABC transporter permease subunit"/>
    <property type="match status" value="1"/>
</dbReference>
<feature type="transmembrane region" description="Helical" evidence="1">
    <location>
        <begin position="130"/>
        <end position="148"/>
    </location>
</feature>
<dbReference type="InterPro" id="IPR003453">
    <property type="entry name" value="ABC_MlaE_roteobac"/>
</dbReference>
<keyword evidence="1" id="KW-0997">Cell inner membrane</keyword>
<keyword evidence="1" id="KW-0812">Transmembrane</keyword>
<comment type="caution">
    <text evidence="1">Lacks conserved residue(s) required for the propagation of feature annotation.</text>
</comment>
<dbReference type="EMBL" id="JALNMH010000007">
    <property type="protein sequence ID" value="MCK7594018.1"/>
    <property type="molecule type" value="Genomic_DNA"/>
</dbReference>
<feature type="transmembrane region" description="Helical" evidence="1">
    <location>
        <begin position="352"/>
        <end position="371"/>
    </location>
</feature>
<dbReference type="Proteomes" id="UP001431449">
    <property type="component" value="Unassembled WGS sequence"/>
</dbReference>
<organism evidence="2 3">
    <name type="scientific">Pseudomarimonas salicorniae</name>
    <dbReference type="NCBI Taxonomy" id="2933270"/>
    <lineage>
        <taxon>Bacteria</taxon>
        <taxon>Pseudomonadati</taxon>
        <taxon>Pseudomonadota</taxon>
        <taxon>Gammaproteobacteria</taxon>
        <taxon>Lysobacterales</taxon>
        <taxon>Lysobacteraceae</taxon>
        <taxon>Pseudomarimonas</taxon>
    </lineage>
</organism>
<comment type="subcellular location">
    <subcellularLocation>
        <location evidence="1">Cell inner membrane</location>
        <topology evidence="1">Multi-pass membrane protein</topology>
    </subcellularLocation>
</comment>
<dbReference type="PANTHER" id="PTHR30188">
    <property type="entry name" value="ABC TRANSPORTER PERMEASE PROTEIN-RELATED"/>
    <property type="match status" value="1"/>
</dbReference>
<comment type="caution">
    <text evidence="2">The sequence shown here is derived from an EMBL/GenBank/DDBJ whole genome shotgun (WGS) entry which is preliminary data.</text>
</comment>
<accession>A0ABT0GHK3</accession>
<protein>
    <submittedName>
        <fullName evidence="2">ABC transporter permease</fullName>
    </submittedName>
</protein>
<gene>
    <name evidence="2" type="ORF">M0G41_10070</name>
</gene>
<comment type="similarity">
    <text evidence="1">Belongs to the MlaE permease family.</text>
</comment>
<name>A0ABT0GHK3_9GAMM</name>
<evidence type="ECO:0000313" key="2">
    <source>
        <dbReference type="EMBL" id="MCK7594018.1"/>
    </source>
</evidence>
<dbReference type="InterPro" id="IPR030802">
    <property type="entry name" value="Permease_MalE"/>
</dbReference>
<keyword evidence="1" id="KW-0472">Membrane</keyword>
<evidence type="ECO:0000256" key="1">
    <source>
        <dbReference type="RuleBase" id="RU362044"/>
    </source>
</evidence>
<evidence type="ECO:0000313" key="3">
    <source>
        <dbReference type="Proteomes" id="UP001431449"/>
    </source>
</evidence>
<dbReference type="PANTHER" id="PTHR30188:SF3">
    <property type="entry name" value="ABC TRANSPORTER PERMEASE"/>
    <property type="match status" value="1"/>
</dbReference>
<feature type="transmembrane region" description="Helical" evidence="1">
    <location>
        <begin position="169"/>
        <end position="193"/>
    </location>
</feature>
<dbReference type="RefSeq" id="WP_248208887.1">
    <property type="nucleotide sequence ID" value="NZ_JALNMH010000007.1"/>
</dbReference>